<reference evidence="6 7" key="1">
    <citation type="submission" date="2020-08" db="EMBL/GenBank/DDBJ databases">
        <title>Functional genomics of gut bacteria from endangered species of beetles.</title>
        <authorList>
            <person name="Carlos-Shanley C."/>
        </authorList>
    </citation>
    <scope>NUCLEOTIDE SEQUENCE [LARGE SCALE GENOMIC DNA]</scope>
    <source>
        <strain evidence="6 7">S00198</strain>
    </source>
</reference>
<keyword evidence="3" id="KW-0238">DNA-binding</keyword>
<keyword evidence="2" id="KW-0805">Transcription regulation</keyword>
<dbReference type="FunFam" id="1.10.10.10:FF:000038">
    <property type="entry name" value="Glycine cleavage system transcriptional activator"/>
    <property type="match status" value="1"/>
</dbReference>
<dbReference type="InterPro" id="IPR058163">
    <property type="entry name" value="LysR-type_TF_proteobact-type"/>
</dbReference>
<dbReference type="Gene3D" id="1.10.10.10">
    <property type="entry name" value="Winged helix-like DNA-binding domain superfamily/Winged helix DNA-binding domain"/>
    <property type="match status" value="1"/>
</dbReference>
<dbReference type="Pfam" id="PF00126">
    <property type="entry name" value="HTH_1"/>
    <property type="match status" value="1"/>
</dbReference>
<dbReference type="Gene3D" id="3.40.190.10">
    <property type="entry name" value="Periplasmic binding protein-like II"/>
    <property type="match status" value="2"/>
</dbReference>
<dbReference type="PANTHER" id="PTHR30537">
    <property type="entry name" value="HTH-TYPE TRANSCRIPTIONAL REGULATOR"/>
    <property type="match status" value="1"/>
</dbReference>
<evidence type="ECO:0000313" key="7">
    <source>
        <dbReference type="Proteomes" id="UP000575083"/>
    </source>
</evidence>
<protein>
    <submittedName>
        <fullName evidence="6">LysR family glycine cleavage system transcriptional activator</fullName>
    </submittedName>
</protein>
<dbReference type="Pfam" id="PF03466">
    <property type="entry name" value="LysR_substrate"/>
    <property type="match status" value="1"/>
</dbReference>
<evidence type="ECO:0000256" key="3">
    <source>
        <dbReference type="ARBA" id="ARBA00023125"/>
    </source>
</evidence>
<keyword evidence="7" id="KW-1185">Reference proteome</keyword>
<dbReference type="InterPro" id="IPR036390">
    <property type="entry name" value="WH_DNA-bd_sf"/>
</dbReference>
<dbReference type="GO" id="GO:0043565">
    <property type="term" value="F:sequence-specific DNA binding"/>
    <property type="evidence" value="ECO:0007669"/>
    <property type="project" value="TreeGrafter"/>
</dbReference>
<evidence type="ECO:0000259" key="5">
    <source>
        <dbReference type="PROSITE" id="PS50931"/>
    </source>
</evidence>
<dbReference type="PANTHER" id="PTHR30537:SF74">
    <property type="entry name" value="HTH-TYPE TRANSCRIPTIONAL REGULATOR TRPI"/>
    <property type="match status" value="1"/>
</dbReference>
<proteinExistence type="inferred from homology"/>
<sequence length="299" mass="32517">MTTRLPPLNAVRAFAAAARHQSFTQAAAELFVTHGAISRQVKALEEFLGVALFERRVRQVSLTPEGQRFFAEVAPALEQIGAAARALMAEEESASARTVSINVRPSFAVRWVIPRLPDFVAQFPGIAPRVVTSTVSPDQASEPFDVAIRRGRSAGWPPSIAVQPFMQDEALVVGTPALFATAPVAEPRGLAAHVLLWSRSRPDDWDHWKRQVGAPRLRPAGQLQFDHLHFVLQAALDGLGFALAPASLVSHDLAAGRLVCPLPALRLPLTRHYYGLAPDATPEAQCFAQWLQAQMQPLA</sequence>
<dbReference type="SUPFAM" id="SSF53850">
    <property type="entry name" value="Periplasmic binding protein-like II"/>
    <property type="match status" value="1"/>
</dbReference>
<dbReference type="InterPro" id="IPR036388">
    <property type="entry name" value="WH-like_DNA-bd_sf"/>
</dbReference>
<dbReference type="SUPFAM" id="SSF46785">
    <property type="entry name" value="Winged helix' DNA-binding domain"/>
    <property type="match status" value="1"/>
</dbReference>
<dbReference type="EMBL" id="JACHLK010000034">
    <property type="protein sequence ID" value="MBB6564272.1"/>
    <property type="molecule type" value="Genomic_DNA"/>
</dbReference>
<dbReference type="GO" id="GO:0003700">
    <property type="term" value="F:DNA-binding transcription factor activity"/>
    <property type="evidence" value="ECO:0007669"/>
    <property type="project" value="InterPro"/>
</dbReference>
<comment type="caution">
    <text evidence="6">The sequence shown here is derived from an EMBL/GenBank/DDBJ whole genome shotgun (WGS) entry which is preliminary data.</text>
</comment>
<name>A0A7X0UDA6_9BURK</name>
<evidence type="ECO:0000313" key="6">
    <source>
        <dbReference type="EMBL" id="MBB6564272.1"/>
    </source>
</evidence>
<dbReference type="PROSITE" id="PS50931">
    <property type="entry name" value="HTH_LYSR"/>
    <property type="match status" value="1"/>
</dbReference>
<feature type="domain" description="HTH lysR-type" evidence="5">
    <location>
        <begin position="6"/>
        <end position="63"/>
    </location>
</feature>
<dbReference type="FunFam" id="3.40.190.10:FF:000017">
    <property type="entry name" value="Glycine cleavage system transcriptional activator"/>
    <property type="match status" value="1"/>
</dbReference>
<evidence type="ECO:0000256" key="4">
    <source>
        <dbReference type="ARBA" id="ARBA00023163"/>
    </source>
</evidence>
<dbReference type="Proteomes" id="UP000575083">
    <property type="component" value="Unassembled WGS sequence"/>
</dbReference>
<dbReference type="GO" id="GO:0006351">
    <property type="term" value="P:DNA-templated transcription"/>
    <property type="evidence" value="ECO:0007669"/>
    <property type="project" value="TreeGrafter"/>
</dbReference>
<dbReference type="CDD" id="cd08432">
    <property type="entry name" value="PBP2_GcdR_TrpI_HvrB_AmpR_like"/>
    <property type="match status" value="1"/>
</dbReference>
<accession>A0A7X0UDA6</accession>
<dbReference type="AlphaFoldDB" id="A0A7X0UDA6"/>
<keyword evidence="4" id="KW-0804">Transcription</keyword>
<comment type="similarity">
    <text evidence="1">Belongs to the LysR transcriptional regulatory family.</text>
</comment>
<evidence type="ECO:0000256" key="1">
    <source>
        <dbReference type="ARBA" id="ARBA00009437"/>
    </source>
</evidence>
<gene>
    <name evidence="6" type="ORF">HNP48_006999</name>
</gene>
<dbReference type="InterPro" id="IPR000847">
    <property type="entry name" value="LysR_HTH_N"/>
</dbReference>
<dbReference type="RefSeq" id="WP_184866141.1">
    <property type="nucleotide sequence ID" value="NZ_JACHLK010000034.1"/>
</dbReference>
<dbReference type="InterPro" id="IPR005119">
    <property type="entry name" value="LysR_subst-bd"/>
</dbReference>
<dbReference type="PRINTS" id="PR00039">
    <property type="entry name" value="HTHLYSR"/>
</dbReference>
<evidence type="ECO:0000256" key="2">
    <source>
        <dbReference type="ARBA" id="ARBA00023015"/>
    </source>
</evidence>
<organism evidence="6 7">
    <name type="scientific">Acidovorax soli</name>
    <dbReference type="NCBI Taxonomy" id="592050"/>
    <lineage>
        <taxon>Bacteria</taxon>
        <taxon>Pseudomonadati</taxon>
        <taxon>Pseudomonadota</taxon>
        <taxon>Betaproteobacteria</taxon>
        <taxon>Burkholderiales</taxon>
        <taxon>Comamonadaceae</taxon>
        <taxon>Acidovorax</taxon>
    </lineage>
</organism>